<dbReference type="InterPro" id="IPR052929">
    <property type="entry name" value="RNase_H-like_EbsB-rel"/>
</dbReference>
<evidence type="ECO:0000313" key="3">
    <source>
        <dbReference type="Proteomes" id="UP000593560"/>
    </source>
</evidence>
<sequence length="144" mass="15401">PPESPYVKINFDAAFQNHSKRSCTRIVIRNSNGVVLGSRMIMNDHIPSAFAVEALACFHAVQMGLTIGFPEGNKVAHLLATEGMRSIDLSDTRGASIRCCDGKGLVVDGSTRLAISGICSSSRDNGDSMSLSFCFSDGLNEGFR</sequence>
<evidence type="ECO:0000259" key="1">
    <source>
        <dbReference type="Pfam" id="PF13456"/>
    </source>
</evidence>
<organism evidence="2 3">
    <name type="scientific">Gossypium harknessii</name>
    <dbReference type="NCBI Taxonomy" id="34285"/>
    <lineage>
        <taxon>Eukaryota</taxon>
        <taxon>Viridiplantae</taxon>
        <taxon>Streptophyta</taxon>
        <taxon>Embryophyta</taxon>
        <taxon>Tracheophyta</taxon>
        <taxon>Spermatophyta</taxon>
        <taxon>Magnoliopsida</taxon>
        <taxon>eudicotyledons</taxon>
        <taxon>Gunneridae</taxon>
        <taxon>Pentapetalae</taxon>
        <taxon>rosids</taxon>
        <taxon>malvids</taxon>
        <taxon>Malvales</taxon>
        <taxon>Malvaceae</taxon>
        <taxon>Malvoideae</taxon>
        <taxon>Gossypium</taxon>
    </lineage>
</organism>
<dbReference type="AlphaFoldDB" id="A0A7J9GV12"/>
<name>A0A7J9GV12_9ROSI</name>
<proteinExistence type="predicted"/>
<dbReference type="GO" id="GO:0003676">
    <property type="term" value="F:nucleic acid binding"/>
    <property type="evidence" value="ECO:0007669"/>
    <property type="project" value="InterPro"/>
</dbReference>
<protein>
    <recommendedName>
        <fullName evidence="1">RNase H type-1 domain-containing protein</fullName>
    </recommendedName>
</protein>
<dbReference type="EMBL" id="JABFAD010000006">
    <property type="protein sequence ID" value="MBA0800934.1"/>
    <property type="molecule type" value="Genomic_DNA"/>
</dbReference>
<dbReference type="GO" id="GO:0004523">
    <property type="term" value="F:RNA-DNA hybrid ribonuclease activity"/>
    <property type="evidence" value="ECO:0007669"/>
    <property type="project" value="InterPro"/>
</dbReference>
<dbReference type="Pfam" id="PF13456">
    <property type="entry name" value="RVT_3"/>
    <property type="match status" value="1"/>
</dbReference>
<dbReference type="PANTHER" id="PTHR47074:SF61">
    <property type="entry name" value="RNASE H TYPE-1 DOMAIN-CONTAINING PROTEIN"/>
    <property type="match status" value="1"/>
</dbReference>
<feature type="non-terminal residue" evidence="2">
    <location>
        <position position="144"/>
    </location>
</feature>
<dbReference type="PANTHER" id="PTHR47074">
    <property type="entry name" value="BNAC02G40300D PROTEIN"/>
    <property type="match status" value="1"/>
</dbReference>
<dbReference type="OrthoDB" id="1001552at2759"/>
<dbReference type="Proteomes" id="UP000593560">
    <property type="component" value="Unassembled WGS sequence"/>
</dbReference>
<dbReference type="InterPro" id="IPR002156">
    <property type="entry name" value="RNaseH_domain"/>
</dbReference>
<accession>A0A7J9GV12</accession>
<feature type="domain" description="RNase H type-1" evidence="1">
    <location>
        <begin position="10"/>
        <end position="69"/>
    </location>
</feature>
<keyword evidence="3" id="KW-1185">Reference proteome</keyword>
<reference evidence="2 3" key="1">
    <citation type="journal article" date="2019" name="Genome Biol. Evol.">
        <title>Insights into the evolution of the New World diploid cottons (Gossypium, subgenus Houzingenia) based on genome sequencing.</title>
        <authorList>
            <person name="Grover C.E."/>
            <person name="Arick M.A. 2nd"/>
            <person name="Thrash A."/>
            <person name="Conover J.L."/>
            <person name="Sanders W.S."/>
            <person name="Peterson D.G."/>
            <person name="Frelichowski J.E."/>
            <person name="Scheffler J.A."/>
            <person name="Scheffler B.E."/>
            <person name="Wendel J.F."/>
        </authorList>
    </citation>
    <scope>NUCLEOTIDE SEQUENCE [LARGE SCALE GENOMIC DNA]</scope>
    <source>
        <strain evidence="2">0</strain>
        <tissue evidence="2">Leaf</tissue>
    </source>
</reference>
<evidence type="ECO:0000313" key="2">
    <source>
        <dbReference type="EMBL" id="MBA0800934.1"/>
    </source>
</evidence>
<comment type="caution">
    <text evidence="2">The sequence shown here is derived from an EMBL/GenBank/DDBJ whole genome shotgun (WGS) entry which is preliminary data.</text>
</comment>
<gene>
    <name evidence="2" type="ORF">Gohar_011337</name>
</gene>